<feature type="domain" description="Pyridoxamine 5'-phosphate oxidase N-terminal" evidence="2">
    <location>
        <begin position="21"/>
        <end position="142"/>
    </location>
</feature>
<evidence type="ECO:0000259" key="2">
    <source>
        <dbReference type="Pfam" id="PF01243"/>
    </source>
</evidence>
<dbReference type="Proteomes" id="UP000660265">
    <property type="component" value="Unassembled WGS sequence"/>
</dbReference>
<dbReference type="PANTHER" id="PTHR35176">
    <property type="entry name" value="HEME OXYGENASE HI_0854-RELATED"/>
    <property type="match status" value="1"/>
</dbReference>
<comment type="caution">
    <text evidence="3">The sequence shown here is derived from an EMBL/GenBank/DDBJ whole genome shotgun (WGS) entry which is preliminary data.</text>
</comment>
<dbReference type="EMBL" id="BMMV01000019">
    <property type="protein sequence ID" value="GGK13480.1"/>
    <property type="molecule type" value="Genomic_DNA"/>
</dbReference>
<dbReference type="SUPFAM" id="SSF50475">
    <property type="entry name" value="FMN-binding split barrel"/>
    <property type="match status" value="1"/>
</dbReference>
<sequence length="150" mass="15623">MPGAPAGTGLKLAGMTVTLSATARKLLDGRNLAVLSTVNPDGSPQSSVVWVGTDGDDLVISSQAGRRKVTNLSGEPRVSLSVFDQSDPQSYVEVRGTATVTEDTGRRTAVTLAEKYEGPGAGQEYLDLPPEAVRVTIRITPQRLTGSAAV</sequence>
<dbReference type="InterPro" id="IPR011576">
    <property type="entry name" value="Pyridox_Oxase_N"/>
</dbReference>
<protein>
    <submittedName>
        <fullName evidence="3">PPOX class F420-dependent enzyme</fullName>
    </submittedName>
</protein>
<dbReference type="NCBIfam" id="TIGR03618">
    <property type="entry name" value="Rv1155_F420"/>
    <property type="match status" value="1"/>
</dbReference>
<dbReference type="InterPro" id="IPR019920">
    <property type="entry name" value="F420-binding_dom_put"/>
</dbReference>
<reference evidence="4" key="1">
    <citation type="journal article" date="2019" name="Int. J. Syst. Evol. Microbiol.">
        <title>The Global Catalogue of Microorganisms (GCM) 10K type strain sequencing project: providing services to taxonomists for standard genome sequencing and annotation.</title>
        <authorList>
            <consortium name="The Broad Institute Genomics Platform"/>
            <consortium name="The Broad Institute Genome Sequencing Center for Infectious Disease"/>
            <person name="Wu L."/>
            <person name="Ma J."/>
        </authorList>
    </citation>
    <scope>NUCLEOTIDE SEQUENCE [LARGE SCALE GENOMIC DNA]</scope>
    <source>
        <strain evidence="4">CGMCC 4.7275</strain>
    </source>
</reference>
<dbReference type="PANTHER" id="PTHR35176:SF6">
    <property type="entry name" value="HEME OXYGENASE HI_0854-RELATED"/>
    <property type="match status" value="1"/>
</dbReference>
<dbReference type="Gene3D" id="2.30.110.10">
    <property type="entry name" value="Electron Transport, Fmn-binding Protein, Chain A"/>
    <property type="match status" value="1"/>
</dbReference>
<evidence type="ECO:0000313" key="3">
    <source>
        <dbReference type="EMBL" id="GGK13480.1"/>
    </source>
</evidence>
<dbReference type="Pfam" id="PF01243">
    <property type="entry name" value="PNPOx_N"/>
    <property type="match status" value="1"/>
</dbReference>
<dbReference type="InterPro" id="IPR012349">
    <property type="entry name" value="Split_barrel_FMN-bd"/>
</dbReference>
<name>A0ABQ2EJA9_9ACTN</name>
<proteinExistence type="predicted"/>
<evidence type="ECO:0000313" key="4">
    <source>
        <dbReference type="Proteomes" id="UP000660265"/>
    </source>
</evidence>
<dbReference type="InterPro" id="IPR052019">
    <property type="entry name" value="F420H2_bilvrd_red/Heme_oxyg"/>
</dbReference>
<gene>
    <name evidence="3" type="ORF">GCM10011583_51800</name>
</gene>
<evidence type="ECO:0000256" key="1">
    <source>
        <dbReference type="ARBA" id="ARBA00023002"/>
    </source>
</evidence>
<keyword evidence="4" id="KW-1185">Reference proteome</keyword>
<keyword evidence="1" id="KW-0560">Oxidoreductase</keyword>
<organism evidence="3 4">
    <name type="scientific">Streptomyces camponoticapitis</name>
    <dbReference type="NCBI Taxonomy" id="1616125"/>
    <lineage>
        <taxon>Bacteria</taxon>
        <taxon>Bacillati</taxon>
        <taxon>Actinomycetota</taxon>
        <taxon>Actinomycetes</taxon>
        <taxon>Kitasatosporales</taxon>
        <taxon>Streptomycetaceae</taxon>
        <taxon>Streptomyces</taxon>
    </lineage>
</organism>
<accession>A0ABQ2EJA9</accession>